<proteinExistence type="predicted"/>
<dbReference type="SUPFAM" id="SSF52218">
    <property type="entry name" value="Flavoproteins"/>
    <property type="match status" value="1"/>
</dbReference>
<name>A0A850ERS8_9BACL</name>
<gene>
    <name evidence="1" type="ORF">HPT30_19000</name>
</gene>
<protein>
    <submittedName>
        <fullName evidence="1">NAD(P)H-dependent oxidoreductase</fullName>
    </submittedName>
</protein>
<dbReference type="InterPro" id="IPR029039">
    <property type="entry name" value="Flavoprotein-like_sf"/>
</dbReference>
<keyword evidence="2" id="KW-1185">Reference proteome</keyword>
<dbReference type="Gene3D" id="3.40.50.360">
    <property type="match status" value="1"/>
</dbReference>
<dbReference type="EMBL" id="JABWCS010000214">
    <property type="protein sequence ID" value="NUU62439.1"/>
    <property type="molecule type" value="Genomic_DNA"/>
</dbReference>
<evidence type="ECO:0000313" key="2">
    <source>
        <dbReference type="Proteomes" id="UP000564806"/>
    </source>
</evidence>
<accession>A0A850ERS8</accession>
<comment type="caution">
    <text evidence="1">The sequence shown here is derived from an EMBL/GenBank/DDBJ whole genome shotgun (WGS) entry which is preliminary data.</text>
</comment>
<evidence type="ECO:0000313" key="1">
    <source>
        <dbReference type="EMBL" id="NUU62439.1"/>
    </source>
</evidence>
<organism evidence="1 2">
    <name type="scientific">Paenibacillus agri</name>
    <dbReference type="NCBI Taxonomy" id="2744309"/>
    <lineage>
        <taxon>Bacteria</taxon>
        <taxon>Bacillati</taxon>
        <taxon>Bacillota</taxon>
        <taxon>Bacilli</taxon>
        <taxon>Bacillales</taxon>
        <taxon>Paenibacillaceae</taxon>
        <taxon>Paenibacillus</taxon>
    </lineage>
</organism>
<dbReference type="AlphaFoldDB" id="A0A850ERS8"/>
<sequence length="66" mass="7798">MGISLNNNRRVRNETLEHLLSPFETTFKYCGADYRSFYAFYGTESEYPISDLEKSVQDYLNFIDNL</sequence>
<reference evidence="1" key="1">
    <citation type="submission" date="2020-06" db="EMBL/GenBank/DDBJ databases">
        <title>Paenibacillus sp. nov., isolated from soil.</title>
        <authorList>
            <person name="Seo Y.L."/>
        </authorList>
    </citation>
    <scope>NUCLEOTIDE SEQUENCE [LARGE SCALE GENOMIC DNA]</scope>
    <source>
        <strain evidence="1">JW14</strain>
    </source>
</reference>
<dbReference type="Proteomes" id="UP000564806">
    <property type="component" value="Unassembled WGS sequence"/>
</dbReference>